<name>A0A0F9LWR6_9ZZZZ</name>
<evidence type="ECO:0000256" key="1">
    <source>
        <dbReference type="SAM" id="Coils"/>
    </source>
</evidence>
<feature type="coiled-coil region" evidence="1">
    <location>
        <begin position="60"/>
        <end position="125"/>
    </location>
</feature>
<proteinExistence type="predicted"/>
<accession>A0A0F9LWR6</accession>
<organism evidence="2">
    <name type="scientific">marine sediment metagenome</name>
    <dbReference type="NCBI Taxonomy" id="412755"/>
    <lineage>
        <taxon>unclassified sequences</taxon>
        <taxon>metagenomes</taxon>
        <taxon>ecological metagenomes</taxon>
    </lineage>
</organism>
<keyword evidence="1" id="KW-0175">Coiled coil</keyword>
<dbReference type="EMBL" id="LAZR01005477">
    <property type="protein sequence ID" value="KKM99609.1"/>
    <property type="molecule type" value="Genomic_DNA"/>
</dbReference>
<reference evidence="2" key="1">
    <citation type="journal article" date="2015" name="Nature">
        <title>Complex archaea that bridge the gap between prokaryotes and eukaryotes.</title>
        <authorList>
            <person name="Spang A."/>
            <person name="Saw J.H."/>
            <person name="Jorgensen S.L."/>
            <person name="Zaremba-Niedzwiedzka K."/>
            <person name="Martijn J."/>
            <person name="Lind A.E."/>
            <person name="van Eijk R."/>
            <person name="Schleper C."/>
            <person name="Guy L."/>
            <person name="Ettema T.J."/>
        </authorList>
    </citation>
    <scope>NUCLEOTIDE SEQUENCE</scope>
</reference>
<protein>
    <submittedName>
        <fullName evidence="2">Uncharacterized protein</fullName>
    </submittedName>
</protein>
<sequence>MSKIYINDIKHELPDVAVECILENRRKFNELSVNHAYLEANHDLLKTELAEQKAKDLEQYNEWTTRVEIAEAELAAAKEENEFLKRHYKNVDARLERLLIKLTSQSDLKAKNKELRDALTALKIRIAFIGWPSEPKYENKPDWRKEIAIIEQTLQKETTPQKPS</sequence>
<gene>
    <name evidence="2" type="ORF">LCGC14_1146190</name>
</gene>
<evidence type="ECO:0000313" key="2">
    <source>
        <dbReference type="EMBL" id="KKM99609.1"/>
    </source>
</evidence>
<dbReference type="AlphaFoldDB" id="A0A0F9LWR6"/>
<comment type="caution">
    <text evidence="2">The sequence shown here is derived from an EMBL/GenBank/DDBJ whole genome shotgun (WGS) entry which is preliminary data.</text>
</comment>